<dbReference type="KEGG" id="ngv:CDO52_05250"/>
<dbReference type="Proteomes" id="UP000215005">
    <property type="component" value="Chromosome"/>
</dbReference>
<proteinExistence type="predicted"/>
<dbReference type="OrthoDB" id="9787207at2"/>
<dbReference type="Pfam" id="PF06224">
    <property type="entry name" value="AlkZ-like"/>
    <property type="match status" value="1"/>
</dbReference>
<dbReference type="PANTHER" id="PTHR30528">
    <property type="entry name" value="CYTOPLASMIC PROTEIN"/>
    <property type="match status" value="1"/>
</dbReference>
<evidence type="ECO:0000313" key="2">
    <source>
        <dbReference type="Proteomes" id="UP000215005"/>
    </source>
</evidence>
<keyword evidence="2" id="KW-1185">Reference proteome</keyword>
<dbReference type="InterPro" id="IPR009351">
    <property type="entry name" value="AlkZ-like"/>
</dbReference>
<gene>
    <name evidence="1" type="ORF">CDO52_05250</name>
</gene>
<reference evidence="1 2" key="1">
    <citation type="submission" date="2017-08" db="EMBL/GenBank/DDBJ databases">
        <title>The complete genome sequence of Nocardiopsis gilva YIM 90087.</title>
        <authorList>
            <person name="Yin M."/>
            <person name="Tang S."/>
        </authorList>
    </citation>
    <scope>NUCLEOTIDE SEQUENCE [LARGE SCALE GENOMIC DNA]</scope>
    <source>
        <strain evidence="1 2">YIM 90087</strain>
    </source>
</reference>
<dbReference type="AlphaFoldDB" id="A0A223S2A4"/>
<name>A0A223S2A4_9ACTN</name>
<evidence type="ECO:0000313" key="1">
    <source>
        <dbReference type="EMBL" id="ASU82272.1"/>
    </source>
</evidence>
<dbReference type="EMBL" id="CP022753">
    <property type="protein sequence ID" value="ASU82272.1"/>
    <property type="molecule type" value="Genomic_DNA"/>
</dbReference>
<protein>
    <submittedName>
        <fullName evidence="1">Winged helix-turn-helix domain-containing protein</fullName>
    </submittedName>
</protein>
<sequence length="406" mass="45849">MYESPPAPHPRRDSVLSLAQARRIALAAQGFADRRPSGAATARHLQRVIDRVGVIQIDSVNVLSRSQYLPVFARIGDYDRGLLDRASTRRGGRLVEYWAHEASLIPPSTHRLLRWRMRRARDEAWGAMRRVAESHPELVKSVRAEVERIGPATSREVEAALEHDAPRAKEHWGWNWSLVKQALEYLFWCGDVTAHGRTKQFERRYDLPERVLPAEVWNAPDPDPDEARRELMAIAARAHGVATEQCLRDYFRLKSAPARAALNDLVDAGELVPVSVEGWQRPAYLHRGARVPRRVDARALLSPFDSLVWERDRTEALFGFRYRLEIYVPAPKRVHGYYVLPFLLGDRLVARVDLKADRKAGMLQVRRTTLEDGAPPETAEELGAELARMAAWLGLENGVADGAGPA</sequence>
<organism evidence="1 2">
    <name type="scientific">Nocardiopsis gilva YIM 90087</name>
    <dbReference type="NCBI Taxonomy" id="1235441"/>
    <lineage>
        <taxon>Bacteria</taxon>
        <taxon>Bacillati</taxon>
        <taxon>Actinomycetota</taxon>
        <taxon>Actinomycetes</taxon>
        <taxon>Streptosporangiales</taxon>
        <taxon>Nocardiopsidaceae</taxon>
        <taxon>Nocardiopsis</taxon>
    </lineage>
</organism>
<accession>A0A223S2A4</accession>
<dbReference type="RefSeq" id="WP_026126087.1">
    <property type="nucleotide sequence ID" value="NZ_ANBG01000305.1"/>
</dbReference>
<dbReference type="PANTHER" id="PTHR30528:SF0">
    <property type="entry name" value="CYTOPLASMIC PROTEIN"/>
    <property type="match status" value="1"/>
</dbReference>